<dbReference type="GO" id="GO:0008616">
    <property type="term" value="P:tRNA queuosine(34) biosynthetic process"/>
    <property type="evidence" value="ECO:0007669"/>
    <property type="project" value="UniProtKB-UniRule"/>
</dbReference>
<evidence type="ECO:0000256" key="10">
    <source>
        <dbReference type="ARBA" id="ARBA00023002"/>
    </source>
</evidence>
<evidence type="ECO:0000313" key="18">
    <source>
        <dbReference type="EMBL" id="PIY63384.1"/>
    </source>
</evidence>
<evidence type="ECO:0000256" key="15">
    <source>
        <dbReference type="ARBA" id="ARBA00031446"/>
    </source>
</evidence>
<dbReference type="Pfam" id="PF02677">
    <property type="entry name" value="QueH"/>
    <property type="match status" value="1"/>
</dbReference>
<evidence type="ECO:0000256" key="13">
    <source>
        <dbReference type="ARBA" id="ARBA00023157"/>
    </source>
</evidence>
<evidence type="ECO:0000256" key="7">
    <source>
        <dbReference type="ARBA" id="ARBA00022694"/>
    </source>
</evidence>
<comment type="pathway">
    <text evidence="2 17">tRNA modification; tRNA-queuosine biosynthesis.</text>
</comment>
<reference evidence="19" key="1">
    <citation type="submission" date="2017-09" db="EMBL/GenBank/DDBJ databases">
        <title>Depth-based differentiation of microbial function through sediment-hosted aquifers and enrichment of novel symbionts in the deep terrestrial subsurface.</title>
        <authorList>
            <person name="Probst A.J."/>
            <person name="Ladd B."/>
            <person name="Jarett J.K."/>
            <person name="Geller-Mcgrath D.E."/>
            <person name="Sieber C.M.K."/>
            <person name="Emerson J.B."/>
            <person name="Anantharaman K."/>
            <person name="Thomas B.C."/>
            <person name="Malmstrom R."/>
            <person name="Stieglmeier M."/>
            <person name="Klingl A."/>
            <person name="Woyke T."/>
            <person name="Ryan C.M."/>
            <person name="Banfield J.F."/>
        </authorList>
    </citation>
    <scope>NUCLEOTIDE SEQUENCE [LARGE SCALE GENOMIC DNA]</scope>
</reference>
<dbReference type="PANTHER" id="PTHR36701:SF1">
    <property type="entry name" value="EPOXYQUEUOSINE REDUCTASE QUEH"/>
    <property type="match status" value="1"/>
</dbReference>
<evidence type="ECO:0000256" key="16">
    <source>
        <dbReference type="ARBA" id="ARBA00047415"/>
    </source>
</evidence>
<keyword evidence="6 17" id="KW-0004">4Fe-4S</keyword>
<dbReference type="PANTHER" id="PTHR36701">
    <property type="entry name" value="EPOXYQUEUOSINE REDUCTASE QUEH"/>
    <property type="match status" value="1"/>
</dbReference>
<evidence type="ECO:0000256" key="12">
    <source>
        <dbReference type="ARBA" id="ARBA00023014"/>
    </source>
</evidence>
<name>A0A2M7QB73_9BACT</name>
<dbReference type="UniPathway" id="UPA00392"/>
<evidence type="ECO:0000256" key="6">
    <source>
        <dbReference type="ARBA" id="ARBA00022485"/>
    </source>
</evidence>
<dbReference type="EMBL" id="PFLC01000003">
    <property type="protein sequence ID" value="PIY63384.1"/>
    <property type="molecule type" value="Genomic_DNA"/>
</dbReference>
<comment type="caution">
    <text evidence="18">The sequence shown here is derived from an EMBL/GenBank/DDBJ whole genome shotgun (WGS) entry which is preliminary data.</text>
</comment>
<comment type="catalytic activity">
    <reaction evidence="16 17">
        <text>epoxyqueuosine(34) in tRNA + AH2 = queuosine(34) in tRNA + A + H2O</text>
        <dbReference type="Rhea" id="RHEA:32159"/>
        <dbReference type="Rhea" id="RHEA-COMP:18571"/>
        <dbReference type="Rhea" id="RHEA-COMP:18582"/>
        <dbReference type="ChEBI" id="CHEBI:13193"/>
        <dbReference type="ChEBI" id="CHEBI:15377"/>
        <dbReference type="ChEBI" id="CHEBI:17499"/>
        <dbReference type="ChEBI" id="CHEBI:194431"/>
        <dbReference type="ChEBI" id="CHEBI:194443"/>
        <dbReference type="EC" id="1.17.99.6"/>
    </reaction>
</comment>
<dbReference type="GO" id="GO:0046872">
    <property type="term" value="F:metal ion binding"/>
    <property type="evidence" value="ECO:0007669"/>
    <property type="project" value="UniProtKB-KW"/>
</dbReference>
<evidence type="ECO:0000256" key="2">
    <source>
        <dbReference type="ARBA" id="ARBA00004691"/>
    </source>
</evidence>
<evidence type="ECO:0000256" key="5">
    <source>
        <dbReference type="ARBA" id="ARBA00016895"/>
    </source>
</evidence>
<evidence type="ECO:0000256" key="4">
    <source>
        <dbReference type="ARBA" id="ARBA00012622"/>
    </source>
</evidence>
<evidence type="ECO:0000256" key="1">
    <source>
        <dbReference type="ARBA" id="ARBA00002268"/>
    </source>
</evidence>
<keyword evidence="9 17" id="KW-0671">Queuosine biosynthesis</keyword>
<sequence>MGQTRSIPDTAPQAIRRATPPVTLRATSKLLGRRRGRTGVWPFSFSSIGILCFGDMPTEEMPNNRLLLHACCAPCSIAVIDEMRTVYGLSVLFFNPNIFPEVEYMKRKAEVVRVCREWAVPMADLDYGSALWEELVAPVVQEKEGGSRCSVCFRLRLARTADYARTHGFARFATSLSMGRRKDSAAINAIGRTVAAQFGLEFLDTDWKKSGRWETGRRLTEERGIYRQSYCGCRFSFDEMVRRQSGGVSPAASKAS</sequence>
<evidence type="ECO:0000256" key="17">
    <source>
        <dbReference type="HAMAP-Rule" id="MF_02089"/>
    </source>
</evidence>
<comment type="similarity">
    <text evidence="3 17">Belongs to the QueH family.</text>
</comment>
<dbReference type="HAMAP" id="MF_02089">
    <property type="entry name" value="QueH"/>
    <property type="match status" value="1"/>
</dbReference>
<evidence type="ECO:0000256" key="11">
    <source>
        <dbReference type="ARBA" id="ARBA00023004"/>
    </source>
</evidence>
<accession>A0A2M7QB73</accession>
<keyword evidence="7 17" id="KW-0819">tRNA processing</keyword>
<feature type="binding site" evidence="17">
    <location>
        <position position="149"/>
    </location>
    <ligand>
        <name>[4Fe-4S] cluster</name>
        <dbReference type="ChEBI" id="CHEBI:49883"/>
    </ligand>
</feature>
<dbReference type="InterPro" id="IPR003828">
    <property type="entry name" value="QueH"/>
</dbReference>
<evidence type="ECO:0000256" key="8">
    <source>
        <dbReference type="ARBA" id="ARBA00022723"/>
    </source>
</evidence>
<feature type="binding site" evidence="17">
    <location>
        <position position="152"/>
    </location>
    <ligand>
        <name>[4Fe-4S] cluster</name>
        <dbReference type="ChEBI" id="CHEBI:49883"/>
    </ligand>
</feature>
<feature type="binding site" evidence="17">
    <location>
        <position position="72"/>
    </location>
    <ligand>
        <name>[4Fe-4S] cluster</name>
        <dbReference type="ChEBI" id="CHEBI:49883"/>
    </ligand>
</feature>
<keyword evidence="10 17" id="KW-0560">Oxidoreductase</keyword>
<keyword evidence="11 17" id="KW-0408">Iron</keyword>
<feature type="disulfide bond" description="Redox-active" evidence="17">
    <location>
        <begin position="231"/>
        <end position="233"/>
    </location>
</feature>
<gene>
    <name evidence="17" type="primary">queH</name>
    <name evidence="18" type="ORF">COY93_00245</name>
</gene>
<evidence type="ECO:0000256" key="3">
    <source>
        <dbReference type="ARBA" id="ARBA00008207"/>
    </source>
</evidence>
<keyword evidence="8 17" id="KW-0479">Metal-binding</keyword>
<evidence type="ECO:0000256" key="9">
    <source>
        <dbReference type="ARBA" id="ARBA00022785"/>
    </source>
</evidence>
<organism evidence="18 19">
    <name type="scientific">Candidatus Uhrbacteria bacterium CG_4_10_14_0_8_um_filter_58_22</name>
    <dbReference type="NCBI Taxonomy" id="1975029"/>
    <lineage>
        <taxon>Bacteria</taxon>
        <taxon>Candidatus Uhriibacteriota</taxon>
    </lineage>
</organism>
<proteinExistence type="inferred from homology"/>
<keyword evidence="14 17" id="KW-0676">Redox-active center</keyword>
<dbReference type="Proteomes" id="UP000230973">
    <property type="component" value="Unassembled WGS sequence"/>
</dbReference>
<feature type="binding site" evidence="17">
    <location>
        <position position="71"/>
    </location>
    <ligand>
        <name>[4Fe-4S] cluster</name>
        <dbReference type="ChEBI" id="CHEBI:49883"/>
    </ligand>
</feature>
<dbReference type="GO" id="GO:0051539">
    <property type="term" value="F:4 iron, 4 sulfur cluster binding"/>
    <property type="evidence" value="ECO:0007669"/>
    <property type="project" value="UniProtKB-UniRule"/>
</dbReference>
<evidence type="ECO:0000313" key="19">
    <source>
        <dbReference type="Proteomes" id="UP000230973"/>
    </source>
</evidence>
<dbReference type="AlphaFoldDB" id="A0A2M7QB73"/>
<comment type="function">
    <text evidence="1 17">Catalyzes the conversion of epoxyqueuosine (oQ) to queuosine (Q), which is a hypermodified base found in the wobble positions of tRNA(Asp), tRNA(Asn), tRNA(His) and tRNA(Tyr).</text>
</comment>
<dbReference type="GO" id="GO:0052693">
    <property type="term" value="F:epoxyqueuosine reductase activity"/>
    <property type="evidence" value="ECO:0007669"/>
    <property type="project" value="UniProtKB-UniRule"/>
</dbReference>
<protein>
    <recommendedName>
        <fullName evidence="5 17">Epoxyqueuosine reductase QueH</fullName>
        <ecNumber evidence="4 17">1.17.99.6</ecNumber>
    </recommendedName>
    <alternativeName>
        <fullName evidence="15 17">Queuosine biosynthesis protein QueH</fullName>
    </alternativeName>
</protein>
<evidence type="ECO:0000256" key="14">
    <source>
        <dbReference type="ARBA" id="ARBA00023284"/>
    </source>
</evidence>
<keyword evidence="12 17" id="KW-0411">Iron-sulfur</keyword>
<keyword evidence="13 17" id="KW-1015">Disulfide bond</keyword>
<dbReference type="EC" id="1.17.99.6" evidence="4 17"/>